<reference evidence="2 3" key="1">
    <citation type="submission" date="2019-10" db="EMBL/GenBank/DDBJ databases">
        <title>Nocardia macrotermitis sp. nov. and Nocardia aurantia sp. nov., isolated from the gut of fungus growing-termite Macrotermes natalensis.</title>
        <authorList>
            <person name="Benndorf R."/>
            <person name="Schwitalla J."/>
            <person name="Martin K."/>
            <person name="De Beer W."/>
            <person name="Kaster A.-K."/>
            <person name="Vollmers J."/>
            <person name="Poulsen M."/>
            <person name="Beemelmanns C."/>
        </authorList>
    </citation>
    <scope>NUCLEOTIDE SEQUENCE [LARGE SCALE GENOMIC DNA]</scope>
    <source>
        <strain evidence="2 3">RB20</strain>
    </source>
</reference>
<proteinExistence type="predicted"/>
<dbReference type="Pfam" id="PF13490">
    <property type="entry name" value="zf-HC2"/>
    <property type="match status" value="1"/>
</dbReference>
<dbReference type="EMBL" id="WEGK01000005">
    <property type="protein sequence ID" value="MQY20023.1"/>
    <property type="molecule type" value="Genomic_DNA"/>
</dbReference>
<comment type="caution">
    <text evidence="2">The sequence shown here is derived from an EMBL/GenBank/DDBJ whole genome shotgun (WGS) entry which is preliminary data.</text>
</comment>
<evidence type="ECO:0000313" key="2">
    <source>
        <dbReference type="EMBL" id="MQY20023.1"/>
    </source>
</evidence>
<evidence type="ECO:0000313" key="3">
    <source>
        <dbReference type="Proteomes" id="UP000438448"/>
    </source>
</evidence>
<protein>
    <recommendedName>
        <fullName evidence="1">Putative zinc-finger domain-containing protein</fullName>
    </recommendedName>
</protein>
<feature type="domain" description="Putative zinc-finger" evidence="1">
    <location>
        <begin position="17"/>
        <end position="50"/>
    </location>
</feature>
<accession>A0A7K0D2R5</accession>
<dbReference type="InterPro" id="IPR024020">
    <property type="entry name" value="Anit_sigma_mycothiol_RsrA"/>
</dbReference>
<keyword evidence="3" id="KW-1185">Reference proteome</keyword>
<organism evidence="2 3">
    <name type="scientific">Nocardia macrotermitis</name>
    <dbReference type="NCBI Taxonomy" id="2585198"/>
    <lineage>
        <taxon>Bacteria</taxon>
        <taxon>Bacillati</taxon>
        <taxon>Actinomycetota</taxon>
        <taxon>Actinomycetes</taxon>
        <taxon>Mycobacteriales</taxon>
        <taxon>Nocardiaceae</taxon>
        <taxon>Nocardia</taxon>
    </lineage>
</organism>
<name>A0A7K0D2R5_9NOCA</name>
<sequence>MSGHEHNEGDADMKLDCTAVLADVWLMIDGECDQATRERLQHHLETCSPCIDAYGLEEKLKRLLNRKCGGDRAPDSLRERLTVEIRRSITVTERSDEL</sequence>
<dbReference type="InterPro" id="IPR027383">
    <property type="entry name" value="Znf_put"/>
</dbReference>
<gene>
    <name evidence="2" type="ORF">NRB20_31180</name>
</gene>
<evidence type="ECO:0000259" key="1">
    <source>
        <dbReference type="Pfam" id="PF13490"/>
    </source>
</evidence>
<dbReference type="Proteomes" id="UP000438448">
    <property type="component" value="Unassembled WGS sequence"/>
</dbReference>
<dbReference type="NCBIfam" id="TIGR03988">
    <property type="entry name" value="antisig_RsrA"/>
    <property type="match status" value="1"/>
</dbReference>
<dbReference type="AlphaFoldDB" id="A0A7K0D2R5"/>